<dbReference type="PIRSF" id="PIRSF017901">
    <property type="entry name" value="GCL"/>
    <property type="match status" value="1"/>
</dbReference>
<dbReference type="SUPFAM" id="SSF55931">
    <property type="entry name" value="Glutamine synthetase/guanido kinase"/>
    <property type="match status" value="1"/>
</dbReference>
<dbReference type="EC" id="6.3.2.2" evidence="10"/>
<dbReference type="EMBL" id="JUFX02000035">
    <property type="protein sequence ID" value="KPH88446.1"/>
    <property type="molecule type" value="Genomic_DNA"/>
</dbReference>
<dbReference type="InterPro" id="IPR011556">
    <property type="entry name" value="Glut_cys_lig_pln_type"/>
</dbReference>
<accession>A0A0N0MG80</accession>
<sequence>MRVQPVAGVNLTVIEDIAPAMSNPGAHNSNVIESFDQMVAVLAAGARPRPEWRIGTEHEKFGFVRPDAATPDRRPWSSPPYAPQGIEALLRGLAAEEGGKRWEEIIDRDALIGLKGQMDAKGSSISLEPGGQFELSGAPLASLHETGSEMTRHFTAIRPICEGLGIGFAPLGFHPTARRSDIPWMPKSRYAIMRNYMPKVGTLGLDMMLRTCTVQVNLDFGSEADMARKMRVSLALQPVATALFASSPFYEGHPNGFLSNRARIWTDTDNARAGMPRRFLEDGFSFASYVDWLLDVPMYFVTRDDRMIDVAGSSFRGWLEGRCPPGLEGQRPTIGDFEDHLTTAFPDVRLKQFLEMRGADAGTPAMMLAQSALWTGLLYDDATLHAAERLVLEHGWDDYIAIRGAVPRTGLETPWGQGTLRALAARMVELATDGLRARNIRDAQGRDETCYLAPLHAIAAGGPTQAEAWLAAYHGRWQGDVTRIFAEAAV</sequence>
<dbReference type="InterPro" id="IPR035434">
    <property type="entry name" value="GCL_bact_plant"/>
</dbReference>
<evidence type="ECO:0000256" key="2">
    <source>
        <dbReference type="ARBA" id="ARBA00010253"/>
    </source>
</evidence>
<proteinExistence type="inferred from homology"/>
<comment type="pathway">
    <text evidence="1">Sulfur metabolism; glutathione biosynthesis; glutathione from L-cysteine and L-glutamate: step 1/2.</text>
</comment>
<evidence type="ECO:0000256" key="6">
    <source>
        <dbReference type="ARBA" id="ARBA00022741"/>
    </source>
</evidence>
<dbReference type="Proteomes" id="UP000031553">
    <property type="component" value="Unassembled WGS sequence"/>
</dbReference>
<dbReference type="Gene3D" id="3.30.590.20">
    <property type="match status" value="1"/>
</dbReference>
<comment type="similarity">
    <text evidence="10">Belongs to the glutamate--cysteine ligase type 2 family. EgtA subfamily.</text>
</comment>
<evidence type="ECO:0000313" key="12">
    <source>
        <dbReference type="Proteomes" id="UP000031553"/>
    </source>
</evidence>
<protein>
    <recommendedName>
        <fullName evidence="10">Glutamate--cysteine ligase</fullName>
        <ecNumber evidence="10">6.3.2.2</ecNumber>
    </recommendedName>
</protein>
<name>A0A0N0MG80_9PROT</name>
<dbReference type="GO" id="GO:0005524">
    <property type="term" value="F:ATP binding"/>
    <property type="evidence" value="ECO:0007669"/>
    <property type="project" value="UniProtKB-UniRule"/>
</dbReference>
<gene>
    <name evidence="11" type="ORF">GLUCOINTEAF2_0201647</name>
</gene>
<dbReference type="GO" id="GO:0006750">
    <property type="term" value="P:glutathione biosynthetic process"/>
    <property type="evidence" value="ECO:0007669"/>
    <property type="project" value="UniProtKB-UniRule"/>
</dbReference>
<evidence type="ECO:0000256" key="1">
    <source>
        <dbReference type="ARBA" id="ARBA00005006"/>
    </source>
</evidence>
<keyword evidence="7 10" id="KW-0067">ATP-binding</keyword>
<dbReference type="InterPro" id="IPR006336">
    <property type="entry name" value="GCS2"/>
</dbReference>
<reference evidence="11 12" key="1">
    <citation type="submission" date="2015-07" db="EMBL/GenBank/DDBJ databases">
        <title>Draft Genome Sequence of Komagataeibacter intermedius Strain AF2, Isolated from Kombucha Tea.</title>
        <authorList>
            <person name="Santos R.A."/>
            <person name="Berretta A.A."/>
            <person name="Barud H.S."/>
            <person name="Ribeiro S.J."/>
            <person name="Gonzalez-Garcia L.N."/>
            <person name="Zucchi T.D."/>
            <person name="Goldman G.H."/>
            <person name="Riano-Pachon D.M."/>
        </authorList>
    </citation>
    <scope>NUCLEOTIDE SEQUENCE [LARGE SCALE GENOMIC DNA]</scope>
    <source>
        <strain evidence="11 12">AF2</strain>
    </source>
</reference>
<keyword evidence="9" id="KW-1015">Disulfide bond</keyword>
<keyword evidence="8" id="KW-0809">Transit peptide</keyword>
<evidence type="ECO:0000256" key="3">
    <source>
        <dbReference type="ARBA" id="ARBA00011153"/>
    </source>
</evidence>
<comment type="caution">
    <text evidence="11">The sequence shown here is derived from an EMBL/GenBank/DDBJ whole genome shotgun (WGS) entry which is preliminary data.</text>
</comment>
<comment type="similarity">
    <text evidence="2">Belongs to the carboxylate-amine ligase family. Glutamate--cysteine ligase type 2 subfamily.</text>
</comment>
<dbReference type="InterPro" id="IPR014746">
    <property type="entry name" value="Gln_synth/guanido_kin_cat_dom"/>
</dbReference>
<evidence type="ECO:0000256" key="10">
    <source>
        <dbReference type="PIRNR" id="PIRNR017901"/>
    </source>
</evidence>
<dbReference type="NCBIfam" id="TIGR01436">
    <property type="entry name" value="glu_cys_lig_pln"/>
    <property type="match status" value="1"/>
</dbReference>
<dbReference type="Pfam" id="PF04107">
    <property type="entry name" value="GCS2"/>
    <property type="match status" value="1"/>
</dbReference>
<keyword evidence="6 10" id="KW-0547">Nucleotide-binding</keyword>
<evidence type="ECO:0000256" key="7">
    <source>
        <dbReference type="ARBA" id="ARBA00022840"/>
    </source>
</evidence>
<evidence type="ECO:0000256" key="9">
    <source>
        <dbReference type="ARBA" id="ARBA00023157"/>
    </source>
</evidence>
<keyword evidence="4 10" id="KW-0436">Ligase</keyword>
<evidence type="ECO:0000256" key="8">
    <source>
        <dbReference type="ARBA" id="ARBA00022946"/>
    </source>
</evidence>
<evidence type="ECO:0000256" key="5">
    <source>
        <dbReference type="ARBA" id="ARBA00022684"/>
    </source>
</evidence>
<comment type="function">
    <text evidence="10">Catalyzes the synthesis of gamma-glutamylcysteine (gamma-GC).</text>
</comment>
<dbReference type="GO" id="GO:0004357">
    <property type="term" value="F:glutamate-cysteine ligase activity"/>
    <property type="evidence" value="ECO:0007669"/>
    <property type="project" value="UniProtKB-UniRule"/>
</dbReference>
<evidence type="ECO:0000313" key="11">
    <source>
        <dbReference type="EMBL" id="KPH88446.1"/>
    </source>
</evidence>
<comment type="subunit">
    <text evidence="3">Homodimer or monomer when oxidized or reduced, respectively.</text>
</comment>
<dbReference type="PANTHER" id="PTHR34378:SF1">
    <property type="entry name" value="GLUTAMATE--CYSTEINE LIGASE, CHLOROPLASTIC"/>
    <property type="match status" value="1"/>
</dbReference>
<comment type="catalytic activity">
    <reaction evidence="10">
        <text>L-cysteine + L-glutamate + ATP = gamma-L-glutamyl-L-cysteine + ADP + phosphate + H(+)</text>
        <dbReference type="Rhea" id="RHEA:13285"/>
        <dbReference type="ChEBI" id="CHEBI:15378"/>
        <dbReference type="ChEBI" id="CHEBI:29985"/>
        <dbReference type="ChEBI" id="CHEBI:30616"/>
        <dbReference type="ChEBI" id="CHEBI:35235"/>
        <dbReference type="ChEBI" id="CHEBI:43474"/>
        <dbReference type="ChEBI" id="CHEBI:58173"/>
        <dbReference type="ChEBI" id="CHEBI:456216"/>
        <dbReference type="EC" id="6.3.2.2"/>
    </reaction>
</comment>
<dbReference type="PANTHER" id="PTHR34378">
    <property type="entry name" value="GLUTAMATE--CYSTEINE LIGASE, CHLOROPLASTIC"/>
    <property type="match status" value="1"/>
</dbReference>
<keyword evidence="5" id="KW-0317">Glutathione biosynthesis</keyword>
<evidence type="ECO:0000256" key="4">
    <source>
        <dbReference type="ARBA" id="ARBA00022598"/>
    </source>
</evidence>
<dbReference type="AlphaFoldDB" id="A0A0N0MG80"/>
<organism evidence="11 12">
    <name type="scientific">Komagataeibacter intermedius AF2</name>
    <dbReference type="NCBI Taxonomy" id="1458464"/>
    <lineage>
        <taxon>Bacteria</taxon>
        <taxon>Pseudomonadati</taxon>
        <taxon>Pseudomonadota</taxon>
        <taxon>Alphaproteobacteria</taxon>
        <taxon>Acetobacterales</taxon>
        <taxon>Acetobacteraceae</taxon>
        <taxon>Komagataeibacter</taxon>
    </lineage>
</organism>